<dbReference type="RefSeq" id="WP_152203460.1">
    <property type="nucleotide sequence ID" value="NZ_VUKF01000028.1"/>
</dbReference>
<proteinExistence type="predicted"/>
<dbReference type="EMBL" id="WHJE01000024">
    <property type="protein sequence ID" value="KAE8764728.1"/>
    <property type="molecule type" value="Genomic_DNA"/>
</dbReference>
<protein>
    <submittedName>
        <fullName evidence="1">Uncharacterized protein</fullName>
    </submittedName>
</protein>
<reference evidence="1 2" key="1">
    <citation type="submission" date="2019-10" db="EMBL/GenBank/DDBJ databases">
        <title>Georgenia wutianyii sp. nov. and Georgenia yuyongxinii sp. nov. isolated from plateau pika (Ochotona curzoniae) in the Qinghai-Tibet plateau of China.</title>
        <authorList>
            <person name="Tian Z."/>
        </authorList>
    </citation>
    <scope>NUCLEOTIDE SEQUENCE [LARGE SCALE GENOMIC DNA]</scope>
    <source>
        <strain evidence="1 2">DSM 21501</strain>
    </source>
</reference>
<gene>
    <name evidence="1" type="ORF">GB883_07510</name>
</gene>
<dbReference type="Proteomes" id="UP000451860">
    <property type="component" value="Unassembled WGS sequence"/>
</dbReference>
<comment type="caution">
    <text evidence="1">The sequence shown here is derived from an EMBL/GenBank/DDBJ whole genome shotgun (WGS) entry which is preliminary data.</text>
</comment>
<evidence type="ECO:0000313" key="1">
    <source>
        <dbReference type="EMBL" id="KAE8764728.1"/>
    </source>
</evidence>
<accession>A0A7J5UQN1</accession>
<organism evidence="1 2">
    <name type="scientific">Georgenia thermotolerans</name>
    <dbReference type="NCBI Taxonomy" id="527326"/>
    <lineage>
        <taxon>Bacteria</taxon>
        <taxon>Bacillati</taxon>
        <taxon>Actinomycetota</taxon>
        <taxon>Actinomycetes</taxon>
        <taxon>Micrococcales</taxon>
        <taxon>Bogoriellaceae</taxon>
        <taxon>Georgenia</taxon>
    </lineage>
</organism>
<dbReference type="OrthoDB" id="3571220at2"/>
<evidence type="ECO:0000313" key="2">
    <source>
        <dbReference type="Proteomes" id="UP000451860"/>
    </source>
</evidence>
<name>A0A7J5UQN1_9MICO</name>
<sequence>MHPPADDHTAVPPPDRAWRFRGHIAGLGTAEGTRVVLGHWPRSPFGPFADVMVERPDGHRLLLAPTAEVAEFVGATYQFDEVVLVPVDVRRAGPRWQVAAGPLELRLVVGPRTGLGHLLRLVPAPLATSLTWARVTGPIARLLLPGVRTIGSAGGGRLEWYGARDVRRVVTARVRWDGADLGALRPVHPPTRFGFSSTPARPSVVAAVTTVRLPVAS</sequence>
<dbReference type="AlphaFoldDB" id="A0A7J5UQN1"/>
<keyword evidence="2" id="KW-1185">Reference proteome</keyword>